<dbReference type="GO" id="GO:0002504">
    <property type="term" value="P:antigen processing and presentation of peptide or polysaccharide antigen via MHC class II"/>
    <property type="evidence" value="ECO:0007669"/>
    <property type="project" value="UniProtKB-KW"/>
</dbReference>
<keyword evidence="9" id="KW-1015">Disulfide bond</keyword>
<evidence type="ECO:0000256" key="6">
    <source>
        <dbReference type="ARBA" id="ARBA00022989"/>
    </source>
</evidence>
<evidence type="ECO:0000256" key="2">
    <source>
        <dbReference type="ARBA" id="ARBA00007394"/>
    </source>
</evidence>
<dbReference type="SUPFAM" id="SSF48726">
    <property type="entry name" value="Immunoglobulin"/>
    <property type="match status" value="1"/>
</dbReference>
<reference evidence="15" key="1">
    <citation type="submission" date="2025-08" db="UniProtKB">
        <authorList>
            <consortium name="Ensembl"/>
        </authorList>
    </citation>
    <scope>IDENTIFICATION</scope>
</reference>
<dbReference type="CDD" id="cd05767">
    <property type="entry name" value="IgC1_MHC_II_alpha"/>
    <property type="match status" value="1"/>
</dbReference>
<keyword evidence="16" id="KW-1185">Reference proteome</keyword>
<evidence type="ECO:0000256" key="11">
    <source>
        <dbReference type="ARBA" id="ARBA00023182"/>
    </source>
</evidence>
<proteinExistence type="inferred from homology"/>
<keyword evidence="8 13" id="KW-0472">Membrane</keyword>
<evidence type="ECO:0000256" key="3">
    <source>
        <dbReference type="ARBA" id="ARBA00022692"/>
    </source>
</evidence>
<evidence type="ECO:0000256" key="9">
    <source>
        <dbReference type="ARBA" id="ARBA00023157"/>
    </source>
</evidence>
<comment type="similarity">
    <text evidence="2">Belongs to the MHC class II family.</text>
</comment>
<dbReference type="InterPro" id="IPR001003">
    <property type="entry name" value="MHC_II_a_N"/>
</dbReference>
<dbReference type="Gene3D" id="3.10.320.10">
    <property type="entry name" value="Class II Histocompatibility Antigen, M Beta Chain, Chain B, domain 1"/>
    <property type="match status" value="1"/>
</dbReference>
<dbReference type="Pfam" id="PF07654">
    <property type="entry name" value="C1-set"/>
    <property type="match status" value="1"/>
</dbReference>
<dbReference type="GO" id="GO:0042613">
    <property type="term" value="C:MHC class II protein complex"/>
    <property type="evidence" value="ECO:0007669"/>
    <property type="project" value="UniProtKB-KW"/>
</dbReference>
<dbReference type="PANTHER" id="PTHR19944">
    <property type="entry name" value="MHC CLASS II-RELATED"/>
    <property type="match status" value="1"/>
</dbReference>
<evidence type="ECO:0000256" key="1">
    <source>
        <dbReference type="ARBA" id="ARBA00004479"/>
    </source>
</evidence>
<accession>A0A8D2IKR0</accession>
<protein>
    <recommendedName>
        <fullName evidence="14">Ig-like domain-containing protein</fullName>
    </recommendedName>
</protein>
<keyword evidence="5" id="KW-0391">Immunity</keyword>
<evidence type="ECO:0000313" key="16">
    <source>
        <dbReference type="Proteomes" id="UP000694545"/>
    </source>
</evidence>
<dbReference type="InterPro" id="IPR014745">
    <property type="entry name" value="MHC_II_a/b_N"/>
</dbReference>
<keyword evidence="7" id="KW-1064">Adaptive immunity</keyword>
<dbReference type="Ensembl" id="ENSVKKT00000002432.1">
    <property type="protein sequence ID" value="ENSVKKP00000002359.1"/>
    <property type="gene ID" value="ENSVKKG00000000914.1"/>
</dbReference>
<dbReference type="Proteomes" id="UP000694545">
    <property type="component" value="Unplaced"/>
</dbReference>
<dbReference type="InterPro" id="IPR003597">
    <property type="entry name" value="Ig_C1-set"/>
</dbReference>
<feature type="compositionally biased region" description="Low complexity" evidence="12">
    <location>
        <begin position="38"/>
        <end position="58"/>
    </location>
</feature>
<organism evidence="15 16">
    <name type="scientific">Varanus komodoensis</name>
    <name type="common">Komodo dragon</name>
    <dbReference type="NCBI Taxonomy" id="61221"/>
    <lineage>
        <taxon>Eukaryota</taxon>
        <taxon>Metazoa</taxon>
        <taxon>Chordata</taxon>
        <taxon>Craniata</taxon>
        <taxon>Vertebrata</taxon>
        <taxon>Euteleostomi</taxon>
        <taxon>Lepidosauria</taxon>
        <taxon>Squamata</taxon>
        <taxon>Bifurcata</taxon>
        <taxon>Unidentata</taxon>
        <taxon>Episquamata</taxon>
        <taxon>Toxicofera</taxon>
        <taxon>Anguimorpha</taxon>
        <taxon>Paleoanguimorpha</taxon>
        <taxon>Varanoidea</taxon>
        <taxon>Varanidae</taxon>
        <taxon>Varanus</taxon>
    </lineage>
</organism>
<dbReference type="InterPro" id="IPR013783">
    <property type="entry name" value="Ig-like_fold"/>
</dbReference>
<dbReference type="PROSITE" id="PS50835">
    <property type="entry name" value="IG_LIKE"/>
    <property type="match status" value="1"/>
</dbReference>
<feature type="domain" description="Ig-like" evidence="14">
    <location>
        <begin position="153"/>
        <end position="241"/>
    </location>
</feature>
<keyword evidence="6 13" id="KW-1133">Transmembrane helix</keyword>
<evidence type="ECO:0000256" key="13">
    <source>
        <dbReference type="SAM" id="Phobius"/>
    </source>
</evidence>
<evidence type="ECO:0000256" key="5">
    <source>
        <dbReference type="ARBA" id="ARBA00022859"/>
    </source>
</evidence>
<evidence type="ECO:0000256" key="7">
    <source>
        <dbReference type="ARBA" id="ARBA00023130"/>
    </source>
</evidence>
<dbReference type="InterPro" id="IPR007110">
    <property type="entry name" value="Ig-like_dom"/>
</dbReference>
<dbReference type="InterPro" id="IPR036179">
    <property type="entry name" value="Ig-like_dom_sf"/>
</dbReference>
<keyword evidence="4" id="KW-0732">Signal</keyword>
<name>A0A8D2IKR0_VARKO</name>
<dbReference type="Pfam" id="PF00993">
    <property type="entry name" value="MHC_II_alpha"/>
    <property type="match status" value="1"/>
</dbReference>
<feature type="region of interest" description="Disordered" evidence="12">
    <location>
        <begin position="37"/>
        <end position="63"/>
    </location>
</feature>
<keyword evidence="11" id="KW-0491">MHC II</keyword>
<dbReference type="SUPFAM" id="SSF54452">
    <property type="entry name" value="MHC antigen-recognition domain"/>
    <property type="match status" value="1"/>
</dbReference>
<dbReference type="Gene3D" id="2.60.40.10">
    <property type="entry name" value="Immunoglobulins"/>
    <property type="match status" value="1"/>
</dbReference>
<dbReference type="InterPro" id="IPR050160">
    <property type="entry name" value="MHC/Immunoglobulin"/>
</dbReference>
<dbReference type="InterPro" id="IPR011162">
    <property type="entry name" value="MHC_I/II-like_Ag-recog"/>
</dbReference>
<dbReference type="InterPro" id="IPR003006">
    <property type="entry name" value="Ig/MHC_CS"/>
</dbReference>
<reference evidence="15" key="2">
    <citation type="submission" date="2025-09" db="UniProtKB">
        <authorList>
            <consortium name="Ensembl"/>
        </authorList>
    </citation>
    <scope>IDENTIFICATION</scope>
</reference>
<dbReference type="AlphaFoldDB" id="A0A8D2IKR0"/>
<keyword evidence="10" id="KW-0325">Glycoprotein</keyword>
<dbReference type="SMART" id="SM00407">
    <property type="entry name" value="IGc1"/>
    <property type="match status" value="1"/>
</dbReference>
<comment type="subcellular location">
    <subcellularLocation>
        <location evidence="1">Membrane</location>
        <topology evidence="1">Single-pass type I membrane protein</topology>
    </subcellularLocation>
</comment>
<evidence type="ECO:0000256" key="8">
    <source>
        <dbReference type="ARBA" id="ARBA00023136"/>
    </source>
</evidence>
<evidence type="ECO:0000256" key="10">
    <source>
        <dbReference type="ARBA" id="ARBA00023180"/>
    </source>
</evidence>
<feature type="transmembrane region" description="Helical" evidence="13">
    <location>
        <begin position="262"/>
        <end position="280"/>
    </location>
</feature>
<evidence type="ECO:0000256" key="12">
    <source>
        <dbReference type="SAM" id="MobiDB-lite"/>
    </source>
</evidence>
<sequence length="295" mass="32182">MPRLPCRGKTLPRSACLAWGGGRAWLTTRARRGAPLCGAAPSKGRAPGSASPAAHAPPSCAPPPGDDILSQVAFVQRTLESPKGPAEFMFEFNDDEIFHVDLDAKETIWRLPDFKEFTSFQAEGAQGNIAVLRSNLDILMRRSNNTPAESVPPKVTVYPEKPAEVGEPNILICLVSGFSPPEVGVTWLRNGQVVTDRVEETDFYPNKDNSFRMFSYMTFIPGRGDVYVCRVAHSGLEQPLDREWNPNMPEPLPETTENVVCGLGLAVGIVGIIAGTVLLVKSRQLNGNRFRQGPL</sequence>
<keyword evidence="3 13" id="KW-0812">Transmembrane</keyword>
<dbReference type="PANTHER" id="PTHR19944:SF86">
    <property type="entry name" value="HLA CLASS II HISTOCOMPATIBILITY ANTIGEN, DR ALPHA CHAIN"/>
    <property type="match status" value="1"/>
</dbReference>
<dbReference type="GO" id="GO:0002250">
    <property type="term" value="P:adaptive immune response"/>
    <property type="evidence" value="ECO:0007669"/>
    <property type="project" value="UniProtKB-KW"/>
</dbReference>
<evidence type="ECO:0000259" key="14">
    <source>
        <dbReference type="PROSITE" id="PS50835"/>
    </source>
</evidence>
<dbReference type="PROSITE" id="PS00290">
    <property type="entry name" value="IG_MHC"/>
    <property type="match status" value="1"/>
</dbReference>
<dbReference type="SMART" id="SM00920">
    <property type="entry name" value="MHC_II_alpha"/>
    <property type="match status" value="1"/>
</dbReference>
<evidence type="ECO:0000256" key="4">
    <source>
        <dbReference type="ARBA" id="ARBA00022729"/>
    </source>
</evidence>
<evidence type="ECO:0000313" key="15">
    <source>
        <dbReference type="Ensembl" id="ENSVKKP00000002359.1"/>
    </source>
</evidence>